<evidence type="ECO:0000256" key="4">
    <source>
        <dbReference type="ARBA" id="ARBA00022989"/>
    </source>
</evidence>
<dbReference type="PANTHER" id="PTHR42911:SF1">
    <property type="entry name" value="MODULATOR OF FTSH PROTEASE HFLC"/>
    <property type="match status" value="1"/>
</dbReference>
<comment type="caution">
    <text evidence="8">The sequence shown here is derived from an EMBL/GenBank/DDBJ whole genome shotgun (WGS) entry which is preliminary data.</text>
</comment>
<reference evidence="8 9" key="1">
    <citation type="submission" date="2019-06" db="EMBL/GenBank/DDBJ databases">
        <title>Genome of Methylobacterium sp. 17Sr1-39.</title>
        <authorList>
            <person name="Seo T."/>
        </authorList>
    </citation>
    <scope>NUCLEOTIDE SEQUENCE [LARGE SCALE GENOMIC DNA]</scope>
    <source>
        <strain evidence="8 9">17Sr1-39</strain>
    </source>
</reference>
<dbReference type="Proteomes" id="UP000305267">
    <property type="component" value="Unassembled WGS sequence"/>
</dbReference>
<evidence type="ECO:0000256" key="3">
    <source>
        <dbReference type="ARBA" id="ARBA00022692"/>
    </source>
</evidence>
<dbReference type="InterPro" id="IPR001107">
    <property type="entry name" value="Band_7"/>
</dbReference>
<dbReference type="Gene3D" id="3.30.479.30">
    <property type="entry name" value="Band 7 domain"/>
    <property type="match status" value="1"/>
</dbReference>
<evidence type="ECO:0000259" key="7">
    <source>
        <dbReference type="SMART" id="SM00244"/>
    </source>
</evidence>
<proteinExistence type="inferred from homology"/>
<evidence type="ECO:0000313" key="8">
    <source>
        <dbReference type="EMBL" id="TNC13713.1"/>
    </source>
</evidence>
<comment type="subcellular location">
    <subcellularLocation>
        <location evidence="1">Membrane</location>
        <topology evidence="1">Single-pass membrane protein</topology>
    </subcellularLocation>
</comment>
<dbReference type="PANTHER" id="PTHR42911">
    <property type="entry name" value="MODULATOR OF FTSH PROTEASE HFLC"/>
    <property type="match status" value="1"/>
</dbReference>
<dbReference type="SUPFAM" id="SSF117892">
    <property type="entry name" value="Band 7/SPFH domain"/>
    <property type="match status" value="1"/>
</dbReference>
<dbReference type="Pfam" id="PF01145">
    <property type="entry name" value="Band_7"/>
    <property type="match status" value="1"/>
</dbReference>
<dbReference type="AlphaFoldDB" id="A0A5C4LJC4"/>
<keyword evidence="8" id="KW-0378">Hydrolase</keyword>
<keyword evidence="8" id="KW-0645">Protease</keyword>
<comment type="similarity">
    <text evidence="2 6">Belongs to the band 7/mec-2 family. HflC subfamily.</text>
</comment>
<comment type="function">
    <text evidence="6">HflC and HflK could regulate a protease.</text>
</comment>
<dbReference type="SMART" id="SM00244">
    <property type="entry name" value="PHB"/>
    <property type="match status" value="1"/>
</dbReference>
<feature type="domain" description="Band 7" evidence="7">
    <location>
        <begin position="23"/>
        <end position="190"/>
    </location>
</feature>
<sequence length="311" mass="34386">MNSNALRTGLVVLGVLVLVVIYASAFTVGQTQQALVLQFGRVRTVLNQAGTDKPGLYFKVPFLESVVLFEKRLLDLDLPVQTVLSADRQNLEVDAFARYKISDPLRFYQAVNNIQVANQRLSSFTNAAMRNVLASASRDAIVRTQREGLMNRIQEEVNRQAKNLGIEIIDLRLTRVDLPAANSQAVYQRMRTEREREAADLRANGNQVAATIKAKADRDVTVLLAEANQKADQLRGQGEADRNRILADAFGQDPDFFAFYRSMQAYEKGLSGSDTRLVISPGSEFFRYFNDPQGRARPAATAGSAAPATGQ</sequence>
<dbReference type="PIRSF" id="PIRSF005651">
    <property type="entry name" value="HflC"/>
    <property type="match status" value="1"/>
</dbReference>
<keyword evidence="3" id="KW-0812">Transmembrane</keyword>
<dbReference type="GO" id="GO:0008233">
    <property type="term" value="F:peptidase activity"/>
    <property type="evidence" value="ECO:0007669"/>
    <property type="project" value="UniProtKB-KW"/>
</dbReference>
<dbReference type="OrthoDB" id="9812991at2"/>
<evidence type="ECO:0000256" key="5">
    <source>
        <dbReference type="ARBA" id="ARBA00023136"/>
    </source>
</evidence>
<dbReference type="CDD" id="cd03405">
    <property type="entry name" value="SPFH_HflC"/>
    <property type="match status" value="1"/>
</dbReference>
<keyword evidence="5" id="KW-0472">Membrane</keyword>
<dbReference type="RefSeq" id="WP_139036122.1">
    <property type="nucleotide sequence ID" value="NZ_VDDA01000004.1"/>
</dbReference>
<dbReference type="GO" id="GO:0016020">
    <property type="term" value="C:membrane"/>
    <property type="evidence" value="ECO:0007669"/>
    <property type="project" value="UniProtKB-SubCell"/>
</dbReference>
<evidence type="ECO:0000256" key="1">
    <source>
        <dbReference type="ARBA" id="ARBA00004167"/>
    </source>
</evidence>
<protein>
    <recommendedName>
        <fullName evidence="6">Protein HflC</fullName>
    </recommendedName>
</protein>
<evidence type="ECO:0000313" key="9">
    <source>
        <dbReference type="Proteomes" id="UP000305267"/>
    </source>
</evidence>
<dbReference type="EMBL" id="VDDA01000004">
    <property type="protein sequence ID" value="TNC13713.1"/>
    <property type="molecule type" value="Genomic_DNA"/>
</dbReference>
<name>A0A5C4LJC4_9HYPH</name>
<gene>
    <name evidence="8" type="ORF">FF100_13195</name>
</gene>
<evidence type="ECO:0000256" key="6">
    <source>
        <dbReference type="PIRNR" id="PIRNR005651"/>
    </source>
</evidence>
<keyword evidence="4" id="KW-1133">Transmembrane helix</keyword>
<dbReference type="GO" id="GO:0006508">
    <property type="term" value="P:proteolysis"/>
    <property type="evidence" value="ECO:0007669"/>
    <property type="project" value="UniProtKB-KW"/>
</dbReference>
<dbReference type="InterPro" id="IPR010200">
    <property type="entry name" value="HflC"/>
</dbReference>
<keyword evidence="9" id="KW-1185">Reference proteome</keyword>
<accession>A0A5C4LJC4</accession>
<dbReference type="InterPro" id="IPR036013">
    <property type="entry name" value="Band_7/SPFH_dom_sf"/>
</dbReference>
<organism evidence="8 9">
    <name type="scientific">Methylobacterium terricola</name>
    <dbReference type="NCBI Taxonomy" id="2583531"/>
    <lineage>
        <taxon>Bacteria</taxon>
        <taxon>Pseudomonadati</taxon>
        <taxon>Pseudomonadota</taxon>
        <taxon>Alphaproteobacteria</taxon>
        <taxon>Hyphomicrobiales</taxon>
        <taxon>Methylobacteriaceae</taxon>
        <taxon>Methylobacterium</taxon>
    </lineage>
</organism>
<evidence type="ECO:0000256" key="2">
    <source>
        <dbReference type="ARBA" id="ARBA00007862"/>
    </source>
</evidence>